<protein>
    <submittedName>
        <fullName evidence="2">HupE/UreJ family protein</fullName>
    </submittedName>
</protein>
<evidence type="ECO:0000313" key="3">
    <source>
        <dbReference type="Proteomes" id="UP001569428"/>
    </source>
</evidence>
<feature type="transmembrane region" description="Helical" evidence="1">
    <location>
        <begin position="121"/>
        <end position="138"/>
    </location>
</feature>
<reference evidence="2 3" key="1">
    <citation type="submission" date="2024-08" db="EMBL/GenBank/DDBJ databases">
        <authorList>
            <person name="Ishaq N."/>
        </authorList>
    </citation>
    <scope>NUCLEOTIDE SEQUENCE [LARGE SCALE GENOMIC DNA]</scope>
    <source>
        <strain evidence="2 3">DSM 18651</strain>
    </source>
</reference>
<gene>
    <name evidence="2" type="ORF">ACCI49_03495</name>
</gene>
<feature type="transmembrane region" description="Helical" evidence="1">
    <location>
        <begin position="220"/>
        <end position="239"/>
    </location>
</feature>
<evidence type="ECO:0000313" key="2">
    <source>
        <dbReference type="EMBL" id="MFA0809975.1"/>
    </source>
</evidence>
<dbReference type="InterPro" id="IPR032809">
    <property type="entry name" value="Put_HupE_UreJ"/>
</dbReference>
<feature type="transmembrane region" description="Helical" evidence="1">
    <location>
        <begin position="150"/>
        <end position="170"/>
    </location>
</feature>
<comment type="caution">
    <text evidence="2">The sequence shown here is derived from an EMBL/GenBank/DDBJ whole genome shotgun (WGS) entry which is preliminary data.</text>
</comment>
<proteinExistence type="predicted"/>
<accession>A0ABV4NVA2</accession>
<feature type="transmembrane region" description="Helical" evidence="1">
    <location>
        <begin position="182"/>
        <end position="208"/>
    </location>
</feature>
<feature type="transmembrane region" description="Helical" evidence="1">
    <location>
        <begin position="73"/>
        <end position="91"/>
    </location>
</feature>
<keyword evidence="3" id="KW-1185">Reference proteome</keyword>
<dbReference type="RefSeq" id="WP_371837590.1">
    <property type="nucleotide sequence ID" value="NZ_JBGMEK010000004.1"/>
</dbReference>
<dbReference type="Pfam" id="PF13795">
    <property type="entry name" value="HupE_UreJ_2"/>
    <property type="match status" value="1"/>
</dbReference>
<name>A0ABV4NVA2_9GAMM</name>
<keyword evidence="1" id="KW-1133">Transmembrane helix</keyword>
<dbReference type="EMBL" id="JBGMEK010000004">
    <property type="protein sequence ID" value="MFA0809975.1"/>
    <property type="molecule type" value="Genomic_DNA"/>
</dbReference>
<keyword evidence="1" id="KW-0812">Transmembrane</keyword>
<sequence length="249" mass="27737">MEQYSISSSLAPGLPDQKNTANLILDYRPGKTQVFRSRGLLQNPLIITHSNLDAIKIFLREGVTHILEGIDHVLFVLCLTLGAFTLPLLLWRATGFTIGHSISLTAVFFGMIPTASWFTPLIELGIAISIIYIALLATRKSTLDSSGSKHTIFLGICMLGLLHGLGFSFVLHEILKINSPNIWQSLLAFNLEVEVGQTLIVITVWPIIHLARRWHKSTELRLRYSISAICAAIACIWTLNRGYEFVNEI</sequence>
<organism evidence="2 3">
    <name type="scientific">Microbulbifer epialgicus</name>
    <dbReference type="NCBI Taxonomy" id="393907"/>
    <lineage>
        <taxon>Bacteria</taxon>
        <taxon>Pseudomonadati</taxon>
        <taxon>Pseudomonadota</taxon>
        <taxon>Gammaproteobacteria</taxon>
        <taxon>Cellvibrionales</taxon>
        <taxon>Microbulbiferaceae</taxon>
        <taxon>Microbulbifer</taxon>
    </lineage>
</organism>
<dbReference type="Proteomes" id="UP001569428">
    <property type="component" value="Unassembled WGS sequence"/>
</dbReference>
<keyword evidence="1" id="KW-0472">Membrane</keyword>
<evidence type="ECO:0000256" key="1">
    <source>
        <dbReference type="SAM" id="Phobius"/>
    </source>
</evidence>